<organism evidence="2 3">
    <name type="scientific">Penicillium alfredii</name>
    <dbReference type="NCBI Taxonomy" id="1506179"/>
    <lineage>
        <taxon>Eukaryota</taxon>
        <taxon>Fungi</taxon>
        <taxon>Dikarya</taxon>
        <taxon>Ascomycota</taxon>
        <taxon>Pezizomycotina</taxon>
        <taxon>Eurotiomycetes</taxon>
        <taxon>Eurotiomycetidae</taxon>
        <taxon>Eurotiales</taxon>
        <taxon>Aspergillaceae</taxon>
        <taxon>Penicillium</taxon>
    </lineage>
</organism>
<accession>A0A9W9FJV9</accession>
<dbReference type="GeneID" id="81393472"/>
<protein>
    <submittedName>
        <fullName evidence="2">Uncharacterized protein</fullName>
    </submittedName>
</protein>
<sequence>MPYQPQLLKSPVHPIALRPSHLLSPAPDRVTNTPTTLSITRETSGRDFMIHLIHTHEPLSSPRRRSILFTVAGKIPSASLQRQIRDASGLPLLDLKRAKWRRQWSVTLPGGAGAELLFAEMPWIGMKMDVHCLNALAGVRPEEPQYQNPHEPEPPPPYSAAATNNNHSNEQRRTDASRNQPQAPSYYNSTPSSGDSSQNQSGTTRPNTKEPALAPRSLPSPPQGSGSDSPPDPKIELKVVPQSGTITAVMMGDRKVVHIRQDNVMGRTTTSKAQWELQVAEGVDLLLAVSITLILSEFVPQS</sequence>
<name>A0A9W9FJV9_9EURO</name>
<dbReference type="Proteomes" id="UP001141434">
    <property type="component" value="Unassembled WGS sequence"/>
</dbReference>
<evidence type="ECO:0000313" key="2">
    <source>
        <dbReference type="EMBL" id="KAJ5101500.1"/>
    </source>
</evidence>
<feature type="region of interest" description="Disordered" evidence="1">
    <location>
        <begin position="142"/>
        <end position="237"/>
    </location>
</feature>
<reference evidence="2" key="1">
    <citation type="submission" date="2022-11" db="EMBL/GenBank/DDBJ databases">
        <authorList>
            <person name="Petersen C."/>
        </authorList>
    </citation>
    <scope>NUCLEOTIDE SEQUENCE</scope>
    <source>
        <strain evidence="2">IBT 34128</strain>
    </source>
</reference>
<evidence type="ECO:0000256" key="1">
    <source>
        <dbReference type="SAM" id="MobiDB-lite"/>
    </source>
</evidence>
<dbReference type="AlphaFoldDB" id="A0A9W9FJV9"/>
<feature type="compositionally biased region" description="Low complexity" evidence="1">
    <location>
        <begin position="211"/>
        <end position="229"/>
    </location>
</feature>
<keyword evidence="3" id="KW-1185">Reference proteome</keyword>
<comment type="caution">
    <text evidence="2">The sequence shown here is derived from an EMBL/GenBank/DDBJ whole genome shotgun (WGS) entry which is preliminary data.</text>
</comment>
<dbReference type="EMBL" id="JAPMSZ010000005">
    <property type="protein sequence ID" value="KAJ5101500.1"/>
    <property type="molecule type" value="Genomic_DNA"/>
</dbReference>
<reference evidence="2" key="2">
    <citation type="journal article" date="2023" name="IMA Fungus">
        <title>Comparative genomic study of the Penicillium genus elucidates a diverse pangenome and 15 lateral gene transfer events.</title>
        <authorList>
            <person name="Petersen C."/>
            <person name="Sorensen T."/>
            <person name="Nielsen M.R."/>
            <person name="Sondergaard T.E."/>
            <person name="Sorensen J.L."/>
            <person name="Fitzpatrick D.A."/>
            <person name="Frisvad J.C."/>
            <person name="Nielsen K.L."/>
        </authorList>
    </citation>
    <scope>NUCLEOTIDE SEQUENCE</scope>
    <source>
        <strain evidence="2">IBT 34128</strain>
    </source>
</reference>
<gene>
    <name evidence="2" type="ORF">NUU61_003722</name>
</gene>
<dbReference type="OrthoDB" id="4241662at2759"/>
<proteinExistence type="predicted"/>
<evidence type="ECO:0000313" key="3">
    <source>
        <dbReference type="Proteomes" id="UP001141434"/>
    </source>
</evidence>
<dbReference type="InterPro" id="IPR038595">
    <property type="entry name" value="LOR_sf"/>
</dbReference>
<dbReference type="Gene3D" id="2.40.160.200">
    <property type="entry name" value="LURP1-related"/>
    <property type="match status" value="1"/>
</dbReference>
<feature type="compositionally biased region" description="Polar residues" evidence="1">
    <location>
        <begin position="177"/>
        <end position="206"/>
    </location>
</feature>
<dbReference type="RefSeq" id="XP_056512331.1">
    <property type="nucleotide sequence ID" value="XM_056654304.1"/>
</dbReference>